<dbReference type="GO" id="GO:0031410">
    <property type="term" value="C:cytoplasmic vesicle"/>
    <property type="evidence" value="ECO:0007669"/>
    <property type="project" value="TreeGrafter"/>
</dbReference>
<dbReference type="SMART" id="SM00758">
    <property type="entry name" value="PA14"/>
    <property type="match status" value="1"/>
</dbReference>
<evidence type="ECO:0000256" key="3">
    <source>
        <dbReference type="ARBA" id="ARBA00022729"/>
    </source>
</evidence>
<accession>A0A5C6D1A6</accession>
<dbReference type="RefSeq" id="WP_146450380.1">
    <property type="nucleotide sequence ID" value="NZ_SJPS01000002.1"/>
</dbReference>
<dbReference type="InterPro" id="IPR022409">
    <property type="entry name" value="PKD/Chitinase_dom"/>
</dbReference>
<dbReference type="Pfam" id="PF24517">
    <property type="entry name" value="CBM96"/>
    <property type="match status" value="1"/>
</dbReference>
<keyword evidence="3" id="KW-0732">Signal</keyword>
<dbReference type="InterPro" id="IPR006584">
    <property type="entry name" value="Cellulose-bd_IV"/>
</dbReference>
<dbReference type="Gene3D" id="2.60.40.10">
    <property type="entry name" value="Immunoglobulins"/>
    <property type="match status" value="3"/>
</dbReference>
<dbReference type="PANTHER" id="PTHR46182">
    <property type="entry name" value="FI19480P1"/>
    <property type="match status" value="1"/>
</dbReference>
<dbReference type="Pfam" id="PF22352">
    <property type="entry name" value="K319L-like_PKD"/>
    <property type="match status" value="1"/>
</dbReference>
<sequence>MSRSLKGKSRTVSTNKLRFETLEPRIMLTGDGLLGEYFNSIALTQPGGSRIDAVVNFPIDALGEGAQGQVTADDNYSIRWTGWVEAQQSGSWQFTTFSNDGVRLWVDDTQIINNWGQHASERDDGSITLAAGWHPIRMEYFQEGGSADARLLFSGPGQSEVVIPQMRLSSTNPNPDDPVANAGLDRVVVLPSSSVVLDGSGTDNGAIAGYQWSQLSGPNTATLSGATNEDLTASNLIEGVYSFQLTVTDDQSNTDSNTATVQVVPETGGGIVSGELKQWHKVSIDFAGPNTSETAAVNPFTDYRLDVTFTHHESLKSYVVPGYYATDGNAANTSATAGNVWRVHFAPDEIGAWTYSASFRTGSNVAMSTSANPGSSAGFFDGASGAFEIAATDKSGRDLRGKGRLDYVGERYLRFAGDGDYFLKQGPDAPENLLAYEDFDNTPDNGGRRKSYSAHAGDWNPGDPSWQNGKGTELIGAVNYLASEGLNAFSFLPMNINGDDKNVFPYISDGSADRLRMDVSKLDQWEIVFEHANQEGFFLHFKTQETENDQLLDGGALGNQRRLYYRELIARFGHNLALNWNLGEENTNTTQQRKDFAQFFYDNDPYHHHIVLHTYPGEKAGVYEPLLGDASKLTGASLQTSDADFNYVHGDTVQWVNESANTGRPWAIAVDEPGDAQHALRPDNDVGNSHEDGRKNALWGTLMGGGYGNEWYFGYGHAHSDLTLEDFRSRDNWWDYTRYAMEFFYDNDIPFWEMQNDNDISSAFNDYGFYKPGEVYVGYLKNGGTTNMDLSDAAGQFEVKWFDPRNGGDLQDGSVTIATGGGSRSVGQAPNSTSQDWVVLVRKQLIVDQVPFGDAPREITDGSIIQFEDYDYGGEGKSYHDSDAVSMGDLSRGDSVDGGSASGVVGERIGWTEDGEWLEYTVDVTAGIYYATVRYASGSPTEVGSLRLLLGDGPDGDNFSEIGTFDLENTGGWANWDFLTLPGIAVSGGAGKVLRAEIIGRGFDLDQIEFTTSPPVNNPPSITIDDVSLVVDESLNVYQEQGGLVVMEMENTPSDLGLWNLEPDATNYANPTGDGYLQFTGNDPASGPPNSPLEYKFKINQPGLYYLHLRAARDTTHGQEMDKSNDAYVRVEGDYGAGPNAGNSHGDDAPLSMLMSDTKFFGGAADSFAWAWGNRLDPGGQNNKRVAVYDFKAGEEYTLVVSGRSQYFSVDRIMFRHASVGVSAAQNLGNPESPQPGAGDGMLRYQINASVTDDARLMYPPTLQWTAESGPGTVTFDDPNAEDVFATFSVDGTYLLQLTANDGEFTTKATRTIVVPFVDPPASEQAFTPIDDAMVEGTAGQNTGLIKVQTSGPTRTGYFKFNVSGLNSQNVVAASLRLTVTQDPGSGNLNLYQGTTNAWSETTVNSSNAPGQGALIDTVGGTHALGQVVEFDVSSVIDSDGTYTFVLKHGGSDDVWFSSKEGSNAPQLIVDIGGNADFVKDNVIDGADFLAWQRGVGLANARHYEGDANGDGSVDGADLSIWQNTYGNIIVAPIASFQENDLTERDDLLALQEVQSVESSVIHQLATNSPQISPSLVDAAMARLWLETGPAYPRLQDSQLAENVSVEAIDSFYSQAESIEPSEKTSNKLSFESWVDRDNETEAVATSLEEEDKLTNSKIQAN</sequence>
<dbReference type="PANTHER" id="PTHR46182:SF2">
    <property type="entry name" value="FI19480P1"/>
    <property type="match status" value="1"/>
</dbReference>
<dbReference type="InterPro" id="IPR037524">
    <property type="entry name" value="PA14/GLEYA"/>
</dbReference>
<dbReference type="Pfam" id="PF07691">
    <property type="entry name" value="PA14"/>
    <property type="match status" value="1"/>
</dbReference>
<dbReference type="Gene3D" id="2.60.120.380">
    <property type="match status" value="1"/>
</dbReference>
<keyword evidence="8" id="KW-1185">Reference proteome</keyword>
<evidence type="ECO:0000313" key="8">
    <source>
        <dbReference type="Proteomes" id="UP000318437"/>
    </source>
</evidence>
<dbReference type="CDD" id="cd00146">
    <property type="entry name" value="PKD"/>
    <property type="match status" value="1"/>
</dbReference>
<reference evidence="7 8" key="1">
    <citation type="submission" date="2019-02" db="EMBL/GenBank/DDBJ databases">
        <title>Deep-cultivation of Planctomycetes and their phenomic and genomic characterization uncovers novel biology.</title>
        <authorList>
            <person name="Wiegand S."/>
            <person name="Jogler M."/>
            <person name="Boedeker C."/>
            <person name="Pinto D."/>
            <person name="Vollmers J."/>
            <person name="Rivas-Marin E."/>
            <person name="Kohn T."/>
            <person name="Peeters S.H."/>
            <person name="Heuer A."/>
            <person name="Rast P."/>
            <person name="Oberbeckmann S."/>
            <person name="Bunk B."/>
            <person name="Jeske O."/>
            <person name="Meyerdierks A."/>
            <person name="Storesund J.E."/>
            <person name="Kallscheuer N."/>
            <person name="Luecker S."/>
            <person name="Lage O.M."/>
            <person name="Pohl T."/>
            <person name="Merkel B.J."/>
            <person name="Hornburger P."/>
            <person name="Mueller R.-W."/>
            <person name="Bruemmer F."/>
            <person name="Labrenz M."/>
            <person name="Spormann A.M."/>
            <person name="Op Den Camp H."/>
            <person name="Overmann J."/>
            <person name="Amann R."/>
            <person name="Jetten M.S.M."/>
            <person name="Mascher T."/>
            <person name="Medema M.H."/>
            <person name="Devos D.P."/>
            <person name="Kaster A.-K."/>
            <person name="Ovreas L."/>
            <person name="Rohde M."/>
            <person name="Galperin M.Y."/>
            <person name="Jogler C."/>
        </authorList>
    </citation>
    <scope>NUCLEOTIDE SEQUENCE [LARGE SCALE GENOMIC DNA]</scope>
    <source>
        <strain evidence="7 8">Pla144</strain>
    </source>
</reference>
<dbReference type="InterPro" id="IPR008979">
    <property type="entry name" value="Galactose-bd-like_sf"/>
</dbReference>
<comment type="subcellular location">
    <subcellularLocation>
        <location evidence="1">Secreted</location>
    </subcellularLocation>
</comment>
<evidence type="ECO:0000256" key="4">
    <source>
        <dbReference type="SAM" id="MobiDB-lite"/>
    </source>
</evidence>
<comment type="caution">
    <text evidence="7">The sequence shown here is derived from an EMBL/GenBank/DDBJ whole genome shotgun (WGS) entry which is preliminary data.</text>
</comment>
<dbReference type="InterPro" id="IPR032260">
    <property type="entry name" value="DUF5060"/>
</dbReference>
<dbReference type="InterPro" id="IPR024749">
    <property type="entry name" value="Collagen-bd_put"/>
</dbReference>
<evidence type="ECO:0000256" key="1">
    <source>
        <dbReference type="ARBA" id="ARBA00004613"/>
    </source>
</evidence>
<evidence type="ECO:0000313" key="7">
    <source>
        <dbReference type="EMBL" id="TWU28679.1"/>
    </source>
</evidence>
<dbReference type="Gene3D" id="3.20.20.80">
    <property type="entry name" value="Glycosidases"/>
    <property type="match status" value="1"/>
</dbReference>
<dbReference type="SUPFAM" id="SSF49785">
    <property type="entry name" value="Galactose-binding domain-like"/>
    <property type="match status" value="1"/>
</dbReference>
<dbReference type="OrthoDB" id="221687at2"/>
<dbReference type="Pfam" id="PF12904">
    <property type="entry name" value="Collagen_bind_2"/>
    <property type="match status" value="1"/>
</dbReference>
<dbReference type="PROSITE" id="PS00018">
    <property type="entry name" value="EF_HAND_1"/>
    <property type="match status" value="1"/>
</dbReference>
<dbReference type="Pfam" id="PF03422">
    <property type="entry name" value="CBM_6"/>
    <property type="match status" value="1"/>
</dbReference>
<feature type="domain" description="CBM6" evidence="5">
    <location>
        <begin position="870"/>
        <end position="1011"/>
    </location>
</feature>
<dbReference type="InterPro" id="IPR005084">
    <property type="entry name" value="CBM6"/>
</dbReference>
<dbReference type="InterPro" id="IPR011658">
    <property type="entry name" value="PA14_dom"/>
</dbReference>
<evidence type="ECO:0000259" key="5">
    <source>
        <dbReference type="PROSITE" id="PS51175"/>
    </source>
</evidence>
<dbReference type="CDD" id="cd04080">
    <property type="entry name" value="CBM6_cellulase-like"/>
    <property type="match status" value="1"/>
</dbReference>
<dbReference type="InterPro" id="IPR055372">
    <property type="entry name" value="CBM96"/>
</dbReference>
<name>A0A5C6D1A6_9BACT</name>
<dbReference type="Gene3D" id="2.60.120.260">
    <property type="entry name" value="Galactose-binding domain-like"/>
    <property type="match status" value="1"/>
</dbReference>
<feature type="region of interest" description="Disordered" evidence="4">
    <location>
        <begin position="1642"/>
        <end position="1662"/>
    </location>
</feature>
<dbReference type="SMART" id="SM00089">
    <property type="entry name" value="PKD"/>
    <property type="match status" value="2"/>
</dbReference>
<proteinExistence type="predicted"/>
<dbReference type="PROSITE" id="PS51820">
    <property type="entry name" value="PA14"/>
    <property type="match status" value="1"/>
</dbReference>
<dbReference type="InterPro" id="IPR053786">
    <property type="entry name" value="LEPRxLL_CS"/>
</dbReference>
<dbReference type="SMART" id="SM00606">
    <property type="entry name" value="CBD_IV"/>
    <property type="match status" value="1"/>
</dbReference>
<gene>
    <name evidence="7" type="ORF">Pla144_19710</name>
</gene>
<dbReference type="InterPro" id="IPR013783">
    <property type="entry name" value="Ig-like_fold"/>
</dbReference>
<dbReference type="Proteomes" id="UP000318437">
    <property type="component" value="Unassembled WGS sequence"/>
</dbReference>
<dbReference type="Pfam" id="PF16586">
    <property type="entry name" value="DUF5060"/>
    <property type="match status" value="1"/>
</dbReference>
<keyword evidence="2" id="KW-0964">Secreted</keyword>
<organism evidence="7 8">
    <name type="scientific">Bythopirellula polymerisocia</name>
    <dbReference type="NCBI Taxonomy" id="2528003"/>
    <lineage>
        <taxon>Bacteria</taxon>
        <taxon>Pseudomonadati</taxon>
        <taxon>Planctomycetota</taxon>
        <taxon>Planctomycetia</taxon>
        <taxon>Pirellulales</taxon>
        <taxon>Lacipirellulaceae</taxon>
        <taxon>Bythopirellula</taxon>
    </lineage>
</organism>
<protein>
    <submittedName>
        <fullName evidence="7">PA14 domain protein</fullName>
    </submittedName>
</protein>
<feature type="domain" description="PA14" evidence="6">
    <location>
        <begin position="28"/>
        <end position="167"/>
    </location>
</feature>
<dbReference type="NCBIfam" id="NF012209">
    <property type="entry name" value="LEPR-8K"/>
    <property type="match status" value="1"/>
</dbReference>
<dbReference type="InterPro" id="IPR029865">
    <property type="entry name" value="KIAA0319-like"/>
</dbReference>
<dbReference type="GO" id="GO:0005576">
    <property type="term" value="C:extracellular region"/>
    <property type="evidence" value="ECO:0007669"/>
    <property type="project" value="UniProtKB-SubCell"/>
</dbReference>
<feature type="region of interest" description="Disordered" evidence="4">
    <location>
        <begin position="440"/>
        <end position="464"/>
    </location>
</feature>
<dbReference type="GO" id="GO:0030246">
    <property type="term" value="F:carbohydrate binding"/>
    <property type="evidence" value="ECO:0007669"/>
    <property type="project" value="InterPro"/>
</dbReference>
<dbReference type="PROSITE" id="PS51175">
    <property type="entry name" value="CBM6"/>
    <property type="match status" value="1"/>
</dbReference>
<dbReference type="EMBL" id="SJPS01000002">
    <property type="protein sequence ID" value="TWU28679.1"/>
    <property type="molecule type" value="Genomic_DNA"/>
</dbReference>
<dbReference type="GO" id="GO:0016020">
    <property type="term" value="C:membrane"/>
    <property type="evidence" value="ECO:0007669"/>
    <property type="project" value="TreeGrafter"/>
</dbReference>
<dbReference type="SUPFAM" id="SSF56988">
    <property type="entry name" value="Anthrax protective antigen"/>
    <property type="match status" value="1"/>
</dbReference>
<evidence type="ECO:0000256" key="2">
    <source>
        <dbReference type="ARBA" id="ARBA00022525"/>
    </source>
</evidence>
<evidence type="ECO:0000259" key="6">
    <source>
        <dbReference type="PROSITE" id="PS51820"/>
    </source>
</evidence>
<dbReference type="InterPro" id="IPR018247">
    <property type="entry name" value="EF_Hand_1_Ca_BS"/>
</dbReference>